<keyword evidence="2" id="KW-1185">Reference proteome</keyword>
<name>A0A0B2VZS7_TOXCA</name>
<dbReference type="EMBL" id="JPKZ01000478">
    <property type="protein sequence ID" value="KHN87148.1"/>
    <property type="molecule type" value="Genomic_DNA"/>
</dbReference>
<dbReference type="Proteomes" id="UP000031036">
    <property type="component" value="Unassembled WGS sequence"/>
</dbReference>
<organism evidence="1 2">
    <name type="scientific">Toxocara canis</name>
    <name type="common">Canine roundworm</name>
    <dbReference type="NCBI Taxonomy" id="6265"/>
    <lineage>
        <taxon>Eukaryota</taxon>
        <taxon>Metazoa</taxon>
        <taxon>Ecdysozoa</taxon>
        <taxon>Nematoda</taxon>
        <taxon>Chromadorea</taxon>
        <taxon>Rhabditida</taxon>
        <taxon>Spirurina</taxon>
        <taxon>Ascaridomorpha</taxon>
        <taxon>Ascaridoidea</taxon>
        <taxon>Toxocaridae</taxon>
        <taxon>Toxocara</taxon>
    </lineage>
</organism>
<evidence type="ECO:0000313" key="2">
    <source>
        <dbReference type="Proteomes" id="UP000031036"/>
    </source>
</evidence>
<gene>
    <name evidence="1" type="ORF">Tcan_12916</name>
</gene>
<sequence length="106" mass="11929">MELDVNSYVAVNSSILNEASRTIFKKCFGALSGEGPTPGLRRSFSETNPFSQSDQQEVDLQLTVSDSHLRIWNQVHQRHLILPLITLVFKSSPTDITLQEWIDTAI</sequence>
<protein>
    <submittedName>
        <fullName evidence="1">Uncharacterized protein</fullName>
    </submittedName>
</protein>
<accession>A0A0B2VZS7</accession>
<proteinExistence type="predicted"/>
<reference evidence="1 2" key="1">
    <citation type="submission" date="2014-11" db="EMBL/GenBank/DDBJ databases">
        <title>Genetic blueprint of the zoonotic pathogen Toxocara canis.</title>
        <authorList>
            <person name="Zhu X.-Q."/>
            <person name="Korhonen P.K."/>
            <person name="Cai H."/>
            <person name="Young N.D."/>
            <person name="Nejsum P."/>
            <person name="von Samson-Himmelstjerna G."/>
            <person name="Boag P.R."/>
            <person name="Tan P."/>
            <person name="Li Q."/>
            <person name="Min J."/>
            <person name="Yang Y."/>
            <person name="Wang X."/>
            <person name="Fang X."/>
            <person name="Hall R.S."/>
            <person name="Hofmann A."/>
            <person name="Sternberg P.W."/>
            <person name="Jex A.R."/>
            <person name="Gasser R.B."/>
        </authorList>
    </citation>
    <scope>NUCLEOTIDE SEQUENCE [LARGE SCALE GENOMIC DNA]</scope>
    <source>
        <strain evidence="1">PN_DK_2014</strain>
    </source>
</reference>
<dbReference type="AlphaFoldDB" id="A0A0B2VZS7"/>
<comment type="caution">
    <text evidence="1">The sequence shown here is derived from an EMBL/GenBank/DDBJ whole genome shotgun (WGS) entry which is preliminary data.</text>
</comment>
<evidence type="ECO:0000313" key="1">
    <source>
        <dbReference type="EMBL" id="KHN87148.1"/>
    </source>
</evidence>